<dbReference type="RefSeq" id="XP_053582103.1">
    <property type="nucleotide sequence ID" value="XM_053733190.1"/>
</dbReference>
<comment type="caution">
    <text evidence="2">The sequence shown here is derived from an EMBL/GenBank/DDBJ whole genome shotgun (WGS) entry which is preliminary data.</text>
</comment>
<keyword evidence="1" id="KW-0472">Membrane</keyword>
<dbReference type="PANTHER" id="PTHR34152:SF6">
    <property type="entry name" value="GPDPASE_MEMB DOMAIN-CONTAINING PROTEIN-RELATED"/>
    <property type="match status" value="1"/>
</dbReference>
<sequence>MFWKILVNETNFEKNFPRPEVDDLNHIKAWEKDRMKSSSKILILAKTNLRIVFFLAVIFGALWSYDILFKDNCEPIVLFSVFFFCIVALVCYFVSFIGTFYIHVVSFLSKLDQKSKASLNRVM</sequence>
<reference evidence="2 3" key="1">
    <citation type="submission" date="2019-12" db="EMBL/GenBank/DDBJ databases">
        <title>Chromosome-level assembly of the Caenorhabditis remanei genome.</title>
        <authorList>
            <person name="Teterina A.A."/>
            <person name="Willis J.H."/>
            <person name="Phillips P.C."/>
        </authorList>
    </citation>
    <scope>NUCLEOTIDE SEQUENCE [LARGE SCALE GENOMIC DNA]</scope>
    <source>
        <strain evidence="2 3">PX506</strain>
        <tissue evidence="2">Whole organism</tissue>
    </source>
</reference>
<keyword evidence="1" id="KW-1133">Transmembrane helix</keyword>
<evidence type="ECO:0000313" key="3">
    <source>
        <dbReference type="Proteomes" id="UP000483820"/>
    </source>
</evidence>
<name>A0A6A5GEQ4_CAERE</name>
<dbReference type="AlphaFoldDB" id="A0A6A5GEQ4"/>
<evidence type="ECO:0000313" key="2">
    <source>
        <dbReference type="EMBL" id="KAF1753176.1"/>
    </source>
</evidence>
<keyword evidence="1" id="KW-0812">Transmembrane</keyword>
<gene>
    <name evidence="2" type="ORF">GCK72_019732</name>
</gene>
<proteinExistence type="predicted"/>
<dbReference type="EMBL" id="WUAV01000005">
    <property type="protein sequence ID" value="KAF1753176.1"/>
    <property type="molecule type" value="Genomic_DNA"/>
</dbReference>
<dbReference type="KEGG" id="crq:GCK72_019732"/>
<organism evidence="2 3">
    <name type="scientific">Caenorhabditis remanei</name>
    <name type="common">Caenorhabditis vulgaris</name>
    <dbReference type="NCBI Taxonomy" id="31234"/>
    <lineage>
        <taxon>Eukaryota</taxon>
        <taxon>Metazoa</taxon>
        <taxon>Ecdysozoa</taxon>
        <taxon>Nematoda</taxon>
        <taxon>Chromadorea</taxon>
        <taxon>Rhabditida</taxon>
        <taxon>Rhabditina</taxon>
        <taxon>Rhabditomorpha</taxon>
        <taxon>Rhabditoidea</taxon>
        <taxon>Rhabditidae</taxon>
        <taxon>Peloderinae</taxon>
        <taxon>Caenorhabditis</taxon>
    </lineage>
</organism>
<dbReference type="PANTHER" id="PTHR34152">
    <property type="entry name" value="PROTEIN CBG12353-RELATED"/>
    <property type="match status" value="1"/>
</dbReference>
<feature type="transmembrane region" description="Helical" evidence="1">
    <location>
        <begin position="41"/>
        <end position="65"/>
    </location>
</feature>
<dbReference type="Proteomes" id="UP000483820">
    <property type="component" value="Chromosome V"/>
</dbReference>
<feature type="transmembrane region" description="Helical" evidence="1">
    <location>
        <begin position="77"/>
        <end position="108"/>
    </location>
</feature>
<evidence type="ECO:0000256" key="1">
    <source>
        <dbReference type="SAM" id="Phobius"/>
    </source>
</evidence>
<dbReference type="CTD" id="78776836"/>
<dbReference type="GeneID" id="78776836"/>
<accession>A0A6A5GEQ4</accession>
<protein>
    <submittedName>
        <fullName evidence="2">Uncharacterized protein</fullName>
    </submittedName>
</protein>